<dbReference type="EMBL" id="JAOAOG010000269">
    <property type="protein sequence ID" value="KAJ6234634.1"/>
    <property type="molecule type" value="Genomic_DNA"/>
</dbReference>
<dbReference type="GO" id="GO:0004386">
    <property type="term" value="F:helicase activity"/>
    <property type="evidence" value="ECO:0007669"/>
    <property type="project" value="UniProtKB-KW"/>
</dbReference>
<evidence type="ECO:0000259" key="10">
    <source>
        <dbReference type="PROSITE" id="PS51194"/>
    </source>
</evidence>
<dbReference type="Pfam" id="PF13959">
    <property type="entry name" value="CTE_SPB4"/>
    <property type="match status" value="1"/>
</dbReference>
<comment type="domain">
    <text evidence="7">The Q motif is unique to and characteristic of the DEAD box family of RNA helicases and controls ATP binding and hydrolysis.</text>
</comment>
<dbReference type="SUPFAM" id="SSF52540">
    <property type="entry name" value="P-loop containing nucleoside triphosphate hydrolases"/>
    <property type="match status" value="1"/>
</dbReference>
<evidence type="ECO:0000256" key="1">
    <source>
        <dbReference type="ARBA" id="ARBA00022741"/>
    </source>
</evidence>
<dbReference type="SMART" id="SM00490">
    <property type="entry name" value="HELICc"/>
    <property type="match status" value="1"/>
</dbReference>
<proteinExistence type="inferred from homology"/>
<dbReference type="Pfam" id="PF00271">
    <property type="entry name" value="Helicase_C"/>
    <property type="match status" value="1"/>
</dbReference>
<dbReference type="PROSITE" id="PS51194">
    <property type="entry name" value="HELICASE_CTER"/>
    <property type="match status" value="1"/>
</dbReference>
<dbReference type="PROSITE" id="PS51192">
    <property type="entry name" value="HELICASE_ATP_BIND_1"/>
    <property type="match status" value="1"/>
</dbReference>
<dbReference type="SMART" id="SM00487">
    <property type="entry name" value="DEXDc"/>
    <property type="match status" value="1"/>
</dbReference>
<evidence type="ECO:0000256" key="7">
    <source>
        <dbReference type="RuleBase" id="RU365068"/>
    </source>
</evidence>
<evidence type="ECO:0000313" key="12">
    <source>
        <dbReference type="EMBL" id="KAJ6234634.1"/>
    </source>
</evidence>
<evidence type="ECO:0000256" key="6">
    <source>
        <dbReference type="PROSITE-ProRule" id="PRU00552"/>
    </source>
</evidence>
<comment type="function">
    <text evidence="7">RNA helicase.</text>
</comment>
<dbReference type="EC" id="3.6.4.13" evidence="7"/>
<dbReference type="CDD" id="cd00268">
    <property type="entry name" value="DEADc"/>
    <property type="match status" value="1"/>
</dbReference>
<feature type="region of interest" description="Disordered" evidence="8">
    <location>
        <begin position="1"/>
        <end position="51"/>
    </location>
</feature>
<dbReference type="Pfam" id="PF00270">
    <property type="entry name" value="DEAD"/>
    <property type="match status" value="1"/>
</dbReference>
<evidence type="ECO:0000256" key="8">
    <source>
        <dbReference type="SAM" id="MobiDB-lite"/>
    </source>
</evidence>
<feature type="domain" description="DEAD-box RNA helicase Q" evidence="11">
    <location>
        <begin position="52"/>
        <end position="80"/>
    </location>
</feature>
<dbReference type="PANTHER" id="PTHR24031">
    <property type="entry name" value="RNA HELICASE"/>
    <property type="match status" value="1"/>
</dbReference>
<accession>A0ABQ8XRC7</accession>
<dbReference type="InterPro" id="IPR014001">
    <property type="entry name" value="Helicase_ATP-bd"/>
</dbReference>
<feature type="domain" description="Helicase ATP-binding" evidence="9">
    <location>
        <begin position="83"/>
        <end position="292"/>
    </location>
</feature>
<keyword evidence="3 7" id="KW-0347">Helicase</keyword>
<evidence type="ECO:0000256" key="4">
    <source>
        <dbReference type="ARBA" id="ARBA00022840"/>
    </source>
</evidence>
<gene>
    <name evidence="12" type="ORF">M0813_29227</name>
</gene>
<protein>
    <recommendedName>
        <fullName evidence="7">ATP-dependent RNA helicase</fullName>
        <ecNumber evidence="7">3.6.4.13</ecNumber>
    </recommendedName>
</protein>
<evidence type="ECO:0000256" key="5">
    <source>
        <dbReference type="ARBA" id="ARBA00022884"/>
    </source>
</evidence>
<comment type="similarity">
    <text evidence="7">Belongs to the DEAD box helicase family.</text>
</comment>
<reference evidence="12" key="1">
    <citation type="submission" date="2022-08" db="EMBL/GenBank/DDBJ databases">
        <title>Novel sulfate-reducing endosymbionts in the free-living metamonad Anaeramoeba.</title>
        <authorList>
            <person name="Jerlstrom-Hultqvist J."/>
            <person name="Cepicka I."/>
            <person name="Gallot-Lavallee L."/>
            <person name="Salas-Leiva D."/>
            <person name="Curtis B.A."/>
            <person name="Zahonova K."/>
            <person name="Pipaliya S."/>
            <person name="Dacks J."/>
            <person name="Roger A.J."/>
        </authorList>
    </citation>
    <scope>NUCLEOTIDE SEQUENCE</scope>
    <source>
        <strain evidence="12">Schooner1</strain>
    </source>
</reference>
<keyword evidence="2 7" id="KW-0378">Hydrolase</keyword>
<dbReference type="InterPro" id="IPR011545">
    <property type="entry name" value="DEAD/DEAH_box_helicase_dom"/>
</dbReference>
<dbReference type="InterPro" id="IPR001650">
    <property type="entry name" value="Helicase_C-like"/>
</dbReference>
<dbReference type="Gene3D" id="3.40.50.300">
    <property type="entry name" value="P-loop containing nucleotide triphosphate hydrolases"/>
    <property type="match status" value="2"/>
</dbReference>
<dbReference type="PROSITE" id="PS51195">
    <property type="entry name" value="Q_MOTIF"/>
    <property type="match status" value="1"/>
</dbReference>
<comment type="catalytic activity">
    <reaction evidence="7">
        <text>ATP + H2O = ADP + phosphate + H(+)</text>
        <dbReference type="Rhea" id="RHEA:13065"/>
        <dbReference type="ChEBI" id="CHEBI:15377"/>
        <dbReference type="ChEBI" id="CHEBI:15378"/>
        <dbReference type="ChEBI" id="CHEBI:30616"/>
        <dbReference type="ChEBI" id="CHEBI:43474"/>
        <dbReference type="ChEBI" id="CHEBI:456216"/>
        <dbReference type="EC" id="3.6.4.13"/>
    </reaction>
</comment>
<keyword evidence="5 7" id="KW-0694">RNA-binding</keyword>
<feature type="domain" description="Helicase C-terminal" evidence="10">
    <location>
        <begin position="311"/>
        <end position="481"/>
    </location>
</feature>
<evidence type="ECO:0000256" key="3">
    <source>
        <dbReference type="ARBA" id="ARBA00022806"/>
    </source>
</evidence>
<dbReference type="InterPro" id="IPR025313">
    <property type="entry name" value="SPB4-like_CTE"/>
</dbReference>
<evidence type="ECO:0000313" key="13">
    <source>
        <dbReference type="Proteomes" id="UP001150062"/>
    </source>
</evidence>
<keyword evidence="13" id="KW-1185">Reference proteome</keyword>
<keyword evidence="1 7" id="KW-0547">Nucleotide-binding</keyword>
<organism evidence="12 13">
    <name type="scientific">Anaeramoeba flamelloides</name>
    <dbReference type="NCBI Taxonomy" id="1746091"/>
    <lineage>
        <taxon>Eukaryota</taxon>
        <taxon>Metamonada</taxon>
        <taxon>Anaeramoebidae</taxon>
        <taxon>Anaeramoeba</taxon>
    </lineage>
</organism>
<sequence>MSEQKQRKRSYSDLEDNSNQRPKRNNSKNFNNRNRNQNSNPNKKHKKNKKYVTFDNLKLKNSLVRSLKAISIYRPTPVQRKCLPMLLSGKNATISSKTGSGKTLCFLLPAIQLLTRLRSEPSQGTIALIISPTRELATQIFKVSWSLLRFEKQRCGLIIGGQNKQKERHHLINGSNLLIATPGRLLYHLNETKGFMIRNLRYIALDEADKLIEKGLEPELDKIFTIINRRIANNLNIQKREKSKKKEKENTKENKSVKINHLTNLQIVLTSATQDDQIRGLYKHLGGNLNDRFALKYIGVDDESQSATVKTLEQGYIICKSDQRLIFLINFLKRFSTSKIIIFFSSVKSANFHSRLLDFLEFPTIELHGQMEQRDRSFNLENFHRAKVSILITTDVAARGIDFAGIDWIIQYDPPDDPNEYIHRVGRTARAGKSGKALLFLRPEEKPFLKFLTKSKVSLSQFEINEKKIKTDIQEKLEKIIEIDKTLKKFAIEAYKGYVISYTSHTLKECFDLHQLDLRKVAKSFCFKKPPKISFGFNVKKGNRNKRKRKLNNKY</sequence>
<dbReference type="InterPro" id="IPR044742">
    <property type="entry name" value="DEAD/DEAH_RhlB"/>
</dbReference>
<dbReference type="InterPro" id="IPR014014">
    <property type="entry name" value="RNA_helicase_DEAD_Q_motif"/>
</dbReference>
<feature type="short sequence motif" description="Q motif" evidence="6">
    <location>
        <begin position="52"/>
        <end position="80"/>
    </location>
</feature>
<evidence type="ECO:0000259" key="11">
    <source>
        <dbReference type="PROSITE" id="PS51195"/>
    </source>
</evidence>
<dbReference type="SMART" id="SM01178">
    <property type="entry name" value="DUF4217"/>
    <property type="match status" value="1"/>
</dbReference>
<evidence type="ECO:0000256" key="2">
    <source>
        <dbReference type="ARBA" id="ARBA00022801"/>
    </source>
</evidence>
<dbReference type="Proteomes" id="UP001150062">
    <property type="component" value="Unassembled WGS sequence"/>
</dbReference>
<name>A0ABQ8XRC7_9EUKA</name>
<keyword evidence="4 7" id="KW-0067">ATP-binding</keyword>
<evidence type="ECO:0000259" key="9">
    <source>
        <dbReference type="PROSITE" id="PS51192"/>
    </source>
</evidence>
<comment type="caution">
    <text evidence="12">The sequence shown here is derived from an EMBL/GenBank/DDBJ whole genome shotgun (WGS) entry which is preliminary data.</text>
</comment>
<dbReference type="InterPro" id="IPR027417">
    <property type="entry name" value="P-loop_NTPase"/>
</dbReference>
<feature type="compositionally biased region" description="Low complexity" evidence="8">
    <location>
        <begin position="27"/>
        <end position="41"/>
    </location>
</feature>
<dbReference type="CDD" id="cd18787">
    <property type="entry name" value="SF2_C_DEAD"/>
    <property type="match status" value="1"/>
</dbReference>